<gene>
    <name evidence="7" type="primary">nanE</name>
    <name evidence="8" type="ORF">SAMN05216498_2361</name>
</gene>
<proteinExistence type="inferred from homology"/>
<comment type="similarity">
    <text evidence="4 7">Belongs to the NanE family.</text>
</comment>
<evidence type="ECO:0000256" key="6">
    <source>
        <dbReference type="ARBA" id="ARBA00023277"/>
    </source>
</evidence>
<dbReference type="GO" id="GO:0047465">
    <property type="term" value="F:N-acylglucosamine-6-phosphate 2-epimerase activity"/>
    <property type="evidence" value="ECO:0007669"/>
    <property type="project" value="UniProtKB-EC"/>
</dbReference>
<dbReference type="RefSeq" id="WP_093856785.1">
    <property type="nucleotide sequence ID" value="NZ_BJVZ01000008.1"/>
</dbReference>
<evidence type="ECO:0000256" key="2">
    <source>
        <dbReference type="ARBA" id="ARBA00002147"/>
    </source>
</evidence>
<dbReference type="EC" id="5.1.3.9" evidence="7"/>
<dbReference type="GO" id="GO:0005829">
    <property type="term" value="C:cytosol"/>
    <property type="evidence" value="ECO:0007669"/>
    <property type="project" value="TreeGrafter"/>
</dbReference>
<dbReference type="NCBIfam" id="NF002231">
    <property type="entry name" value="PRK01130.1"/>
    <property type="match status" value="1"/>
</dbReference>
<comment type="pathway">
    <text evidence="3 7">Amino-sugar metabolism; N-acetylneuraminate degradation; D-fructose 6-phosphate from N-acetylneuraminate: step 3/5.</text>
</comment>
<dbReference type="HAMAP" id="MF_01235">
    <property type="entry name" value="ManNAc6P_epimer"/>
    <property type="match status" value="1"/>
</dbReference>
<dbReference type="UniPathway" id="UPA00629">
    <property type="reaction ID" value="UER00682"/>
</dbReference>
<keyword evidence="5 7" id="KW-0413">Isomerase</keyword>
<dbReference type="PANTHER" id="PTHR36204:SF1">
    <property type="entry name" value="N-ACETYLMANNOSAMINE-6-PHOSPHATE 2-EPIMERASE-RELATED"/>
    <property type="match status" value="1"/>
</dbReference>
<evidence type="ECO:0000256" key="4">
    <source>
        <dbReference type="ARBA" id="ARBA00007439"/>
    </source>
</evidence>
<evidence type="ECO:0000313" key="9">
    <source>
        <dbReference type="Proteomes" id="UP000199334"/>
    </source>
</evidence>
<evidence type="ECO:0000256" key="7">
    <source>
        <dbReference type="HAMAP-Rule" id="MF_01235"/>
    </source>
</evidence>
<accession>A0A1H0BRQ6</accession>
<dbReference type="PANTHER" id="PTHR36204">
    <property type="entry name" value="N-ACETYLMANNOSAMINE-6-PHOSPHATE 2-EPIMERASE-RELATED"/>
    <property type="match status" value="1"/>
</dbReference>
<organism evidence="8 9">
    <name type="scientific">Tenuibacillus multivorans</name>
    <dbReference type="NCBI Taxonomy" id="237069"/>
    <lineage>
        <taxon>Bacteria</taxon>
        <taxon>Bacillati</taxon>
        <taxon>Bacillota</taxon>
        <taxon>Bacilli</taxon>
        <taxon>Bacillales</taxon>
        <taxon>Bacillaceae</taxon>
        <taxon>Tenuibacillus</taxon>
    </lineage>
</organism>
<protein>
    <recommendedName>
        <fullName evidence="7">Putative N-acetylmannosamine-6-phosphate 2-epimerase</fullName>
        <ecNumber evidence="7">5.1.3.9</ecNumber>
    </recommendedName>
    <alternativeName>
        <fullName evidence="7">ManNAc-6-P epimerase</fullName>
    </alternativeName>
</protein>
<dbReference type="GO" id="GO:0019262">
    <property type="term" value="P:N-acetylneuraminate catabolic process"/>
    <property type="evidence" value="ECO:0007669"/>
    <property type="project" value="UniProtKB-UniRule"/>
</dbReference>
<dbReference type="Proteomes" id="UP000199334">
    <property type="component" value="Unassembled WGS sequence"/>
</dbReference>
<dbReference type="GO" id="GO:0005975">
    <property type="term" value="P:carbohydrate metabolic process"/>
    <property type="evidence" value="ECO:0007669"/>
    <property type="project" value="UniProtKB-UniRule"/>
</dbReference>
<dbReference type="FunFam" id="3.20.20.70:FF:000035">
    <property type="entry name" value="Putative N-acetylmannosamine-6-phosphate 2-epimerase"/>
    <property type="match status" value="1"/>
</dbReference>
<keyword evidence="9" id="KW-1185">Reference proteome</keyword>
<comment type="function">
    <text evidence="2 7">Converts N-acetylmannosamine-6-phosphate (ManNAc-6-P) to N-acetylglucosamine-6-phosphate (GlcNAc-6-P).</text>
</comment>
<sequence>MNPVIESLRSGLIVSCQAMPHEPLHGSHIMQRMALAAEEGGAVGIRANTPDDIRAIKDSVSLPIIGLYKKRYPESDVYITPTMAEVEAVVEAGADMVAIDATLRKRPDDQSLKDVVSMIKHQYPDHFLVADVSTFEEGKYVDDLNVDLISTTLSGYTEETRDIDGFNHHLLKKLTEICHKPVLAEGRIYTPELAKDCIIYGAYAVVVGSAITRPQEITERFVDEMTL</sequence>
<dbReference type="Gene3D" id="3.20.20.70">
    <property type="entry name" value="Aldolase class I"/>
    <property type="match status" value="1"/>
</dbReference>
<dbReference type="InterPro" id="IPR007260">
    <property type="entry name" value="NanE"/>
</dbReference>
<dbReference type="GO" id="GO:0006053">
    <property type="term" value="P:N-acetylmannosamine catabolic process"/>
    <property type="evidence" value="ECO:0007669"/>
    <property type="project" value="TreeGrafter"/>
</dbReference>
<evidence type="ECO:0000256" key="1">
    <source>
        <dbReference type="ARBA" id="ARBA00000056"/>
    </source>
</evidence>
<dbReference type="SUPFAM" id="SSF51366">
    <property type="entry name" value="Ribulose-phoshate binding barrel"/>
    <property type="match status" value="1"/>
</dbReference>
<name>A0A1H0BRQ6_9BACI</name>
<keyword evidence="6 7" id="KW-0119">Carbohydrate metabolism</keyword>
<reference evidence="8 9" key="1">
    <citation type="submission" date="2016-10" db="EMBL/GenBank/DDBJ databases">
        <authorList>
            <person name="de Groot N.N."/>
        </authorList>
    </citation>
    <scope>NUCLEOTIDE SEQUENCE [LARGE SCALE GENOMIC DNA]</scope>
    <source>
        <strain evidence="8 9">CGMCC 1.3442</strain>
    </source>
</reference>
<dbReference type="AlphaFoldDB" id="A0A1H0BRQ6"/>
<dbReference type="EMBL" id="FNIG01000005">
    <property type="protein sequence ID" value="SDN48312.1"/>
    <property type="molecule type" value="Genomic_DNA"/>
</dbReference>
<dbReference type="Pfam" id="PF04131">
    <property type="entry name" value="NanE"/>
    <property type="match status" value="1"/>
</dbReference>
<evidence type="ECO:0000256" key="3">
    <source>
        <dbReference type="ARBA" id="ARBA00005081"/>
    </source>
</evidence>
<evidence type="ECO:0000313" key="8">
    <source>
        <dbReference type="EMBL" id="SDN48312.1"/>
    </source>
</evidence>
<dbReference type="STRING" id="237069.SAMN05216498_2361"/>
<dbReference type="OrthoDB" id="9781704at2"/>
<dbReference type="CDD" id="cd04729">
    <property type="entry name" value="NanE"/>
    <property type="match status" value="1"/>
</dbReference>
<comment type="catalytic activity">
    <reaction evidence="1 7">
        <text>an N-acyl-D-glucosamine 6-phosphate = an N-acyl-D-mannosamine 6-phosphate</text>
        <dbReference type="Rhea" id="RHEA:23932"/>
        <dbReference type="ChEBI" id="CHEBI:57599"/>
        <dbReference type="ChEBI" id="CHEBI:57666"/>
        <dbReference type="EC" id="5.1.3.9"/>
    </reaction>
</comment>
<dbReference type="InterPro" id="IPR011060">
    <property type="entry name" value="RibuloseP-bd_barrel"/>
</dbReference>
<dbReference type="InterPro" id="IPR013785">
    <property type="entry name" value="Aldolase_TIM"/>
</dbReference>
<evidence type="ECO:0000256" key="5">
    <source>
        <dbReference type="ARBA" id="ARBA00023235"/>
    </source>
</evidence>